<proteinExistence type="inferred from homology"/>
<comment type="similarity">
    <text evidence="9">Belongs to the mitochondrial carrier (TC 2.A.29) family.</text>
</comment>
<feature type="domain" description="EF-hand" evidence="10">
    <location>
        <begin position="109"/>
        <end position="144"/>
    </location>
</feature>
<dbReference type="InterPro" id="IPR018247">
    <property type="entry name" value="EF_Hand_1_Ca_BS"/>
</dbReference>
<dbReference type="SUPFAM" id="SSF103506">
    <property type="entry name" value="Mitochondrial carrier"/>
    <property type="match status" value="1"/>
</dbReference>
<dbReference type="STRING" id="554065.E1ZF88"/>
<dbReference type="AlphaFoldDB" id="E1ZF88"/>
<dbReference type="Proteomes" id="UP000008141">
    <property type="component" value="Unassembled WGS sequence"/>
</dbReference>
<feature type="domain" description="EF-hand" evidence="10">
    <location>
        <begin position="6"/>
        <end position="41"/>
    </location>
</feature>
<feature type="domain" description="EF-hand" evidence="10">
    <location>
        <begin position="73"/>
        <end position="108"/>
    </location>
</feature>
<evidence type="ECO:0000256" key="6">
    <source>
        <dbReference type="ARBA" id="ARBA00022989"/>
    </source>
</evidence>
<dbReference type="InParanoid" id="E1ZF88"/>
<evidence type="ECO:0000259" key="10">
    <source>
        <dbReference type="PROSITE" id="PS50222"/>
    </source>
</evidence>
<dbReference type="GO" id="GO:0005743">
    <property type="term" value="C:mitochondrial inner membrane"/>
    <property type="evidence" value="ECO:0007669"/>
    <property type="project" value="UniProtKB-SubCell"/>
</dbReference>
<evidence type="ECO:0000256" key="8">
    <source>
        <dbReference type="PROSITE-ProRule" id="PRU00282"/>
    </source>
</evidence>
<dbReference type="Gene3D" id="1.50.40.10">
    <property type="entry name" value="Mitochondrial carrier domain"/>
    <property type="match status" value="1"/>
</dbReference>
<comment type="subcellular location">
    <subcellularLocation>
        <location evidence="1">Mitochondrion inner membrane</location>
        <topology evidence="1">Multi-pass membrane protein</topology>
    </subcellularLocation>
</comment>
<dbReference type="SMART" id="SM00054">
    <property type="entry name" value="EFh"/>
    <property type="match status" value="4"/>
</dbReference>
<dbReference type="FunFam" id="1.10.238.10:FF:000003">
    <property type="entry name" value="Calmodulin A"/>
    <property type="match status" value="1"/>
</dbReference>
<dbReference type="PRINTS" id="PR00926">
    <property type="entry name" value="MITOCARRIER"/>
</dbReference>
<dbReference type="RefSeq" id="XP_005847558.1">
    <property type="nucleotide sequence ID" value="XM_005847496.1"/>
</dbReference>
<keyword evidence="12" id="KW-1185">Reference proteome</keyword>
<keyword evidence="3 8" id="KW-0812">Transmembrane</keyword>
<dbReference type="KEGG" id="cvr:CHLNCDRAFT_133793"/>
<dbReference type="GeneID" id="17354985"/>
<accession>E1ZF88</accession>
<keyword evidence="7 8" id="KW-0472">Membrane</keyword>
<dbReference type="Pfam" id="PF13499">
    <property type="entry name" value="EF-hand_7"/>
    <property type="match status" value="2"/>
</dbReference>
<name>E1ZF88_CHLVA</name>
<dbReference type="SUPFAM" id="SSF47473">
    <property type="entry name" value="EF-hand"/>
    <property type="match status" value="1"/>
</dbReference>
<evidence type="ECO:0000256" key="9">
    <source>
        <dbReference type="RuleBase" id="RU000488"/>
    </source>
</evidence>
<dbReference type="GO" id="GO:0005509">
    <property type="term" value="F:calcium ion binding"/>
    <property type="evidence" value="ECO:0007669"/>
    <property type="project" value="InterPro"/>
</dbReference>
<gene>
    <name evidence="11" type="ORF">CHLNCDRAFT_133793</name>
</gene>
<reference evidence="11 12" key="1">
    <citation type="journal article" date="2010" name="Plant Cell">
        <title>The Chlorella variabilis NC64A genome reveals adaptation to photosymbiosis, coevolution with viruses, and cryptic sex.</title>
        <authorList>
            <person name="Blanc G."/>
            <person name="Duncan G."/>
            <person name="Agarkova I."/>
            <person name="Borodovsky M."/>
            <person name="Gurnon J."/>
            <person name="Kuo A."/>
            <person name="Lindquist E."/>
            <person name="Lucas S."/>
            <person name="Pangilinan J."/>
            <person name="Polle J."/>
            <person name="Salamov A."/>
            <person name="Terry A."/>
            <person name="Yamada T."/>
            <person name="Dunigan D.D."/>
            <person name="Grigoriev I.V."/>
            <person name="Claverie J.M."/>
            <person name="Van Etten J.L."/>
        </authorList>
    </citation>
    <scope>NUCLEOTIDE SEQUENCE [LARGE SCALE GENOMIC DNA]</scope>
    <source>
        <strain evidence="11 12">NC64A</strain>
    </source>
</reference>
<dbReference type="InterPro" id="IPR002048">
    <property type="entry name" value="EF_hand_dom"/>
</dbReference>
<dbReference type="InterPro" id="IPR023395">
    <property type="entry name" value="MCP_dom_sf"/>
</dbReference>
<dbReference type="InterPro" id="IPR002067">
    <property type="entry name" value="MCP"/>
</dbReference>
<dbReference type="PROSITE" id="PS50920">
    <property type="entry name" value="SOLCAR"/>
    <property type="match status" value="3"/>
</dbReference>
<evidence type="ECO:0000256" key="1">
    <source>
        <dbReference type="ARBA" id="ARBA00004448"/>
    </source>
</evidence>
<evidence type="ECO:0000256" key="3">
    <source>
        <dbReference type="ARBA" id="ARBA00022692"/>
    </source>
</evidence>
<evidence type="ECO:0000256" key="7">
    <source>
        <dbReference type="ARBA" id="ARBA00023136"/>
    </source>
</evidence>
<sequence length="456" mass="49328">MGQDEPTEDDLLELFQTLDVDKNGSLDVQEMQAALRQLGLPAGASYISDLLTQYDRDKNREVQFSEFKSYVLSKEKRIRAVYRDIDSDGDGQLDAGEVHRAATALGLSVAPAEAERMVAMLDSNKDGRINYAEFRRFVVLLPGAQVRHTNILSAWIDSASWLTSMEYRLGHVPPSQPLERLLAGGVAGAVSRTVVAPLERLRTIMMADPSATRLGPVLRRMWADGGPRGLFRGNLATVMKVFPSSAIQFATYDACKDVMLHYSGRGAGDLSTYQKLLAGMVAGGTACTATYPLEALRHVLTQVSVAQGRAAGGYLAALRGTWADRGLQGLYQGYTAGLANNSIAMALAFASYEALCTGYARLRGAQPSAGEKGMLGGMAAVGVMATTMPLENVMRRLQVQGRPGFPRLYSGPLDCAAKMLRQEGVASLWRGSLGLLYESFVELRGIGGVRRYRVGE</sequence>
<dbReference type="OMA" id="RIQTHAC"/>
<keyword evidence="6" id="KW-1133">Transmembrane helix</keyword>
<evidence type="ECO:0000256" key="5">
    <source>
        <dbReference type="ARBA" id="ARBA00022837"/>
    </source>
</evidence>
<keyword evidence="4" id="KW-0677">Repeat</keyword>
<dbReference type="PROSITE" id="PS00018">
    <property type="entry name" value="EF_HAND_1"/>
    <property type="match status" value="3"/>
</dbReference>
<feature type="repeat" description="Solcar" evidence="8">
    <location>
        <begin position="175"/>
        <end position="258"/>
    </location>
</feature>
<evidence type="ECO:0000313" key="11">
    <source>
        <dbReference type="EMBL" id="EFN55456.1"/>
    </source>
</evidence>
<feature type="repeat" description="Solcar" evidence="8">
    <location>
        <begin position="367"/>
        <end position="456"/>
    </location>
</feature>
<feature type="repeat" description="Solcar" evidence="8">
    <location>
        <begin position="270"/>
        <end position="358"/>
    </location>
</feature>
<keyword evidence="2 9" id="KW-0813">Transport</keyword>
<dbReference type="PANTHER" id="PTHR24089">
    <property type="entry name" value="SOLUTE CARRIER FAMILY 25"/>
    <property type="match status" value="1"/>
</dbReference>
<evidence type="ECO:0000256" key="2">
    <source>
        <dbReference type="ARBA" id="ARBA00022448"/>
    </source>
</evidence>
<dbReference type="EMBL" id="GL433844">
    <property type="protein sequence ID" value="EFN55456.1"/>
    <property type="molecule type" value="Genomic_DNA"/>
</dbReference>
<evidence type="ECO:0000256" key="4">
    <source>
        <dbReference type="ARBA" id="ARBA00022737"/>
    </source>
</evidence>
<dbReference type="InterPro" id="IPR018108">
    <property type="entry name" value="MCP_transmembrane"/>
</dbReference>
<dbReference type="OrthoDB" id="270584at2759"/>
<dbReference type="PROSITE" id="PS00303">
    <property type="entry name" value="S100_CABP"/>
    <property type="match status" value="1"/>
</dbReference>
<evidence type="ECO:0000313" key="12">
    <source>
        <dbReference type="Proteomes" id="UP000008141"/>
    </source>
</evidence>
<keyword evidence="5" id="KW-0106">Calcium</keyword>
<protein>
    <recommendedName>
        <fullName evidence="10">EF-hand domain-containing protein</fullName>
    </recommendedName>
</protein>
<dbReference type="Pfam" id="PF00153">
    <property type="entry name" value="Mito_carr"/>
    <property type="match status" value="3"/>
</dbReference>
<dbReference type="InterPro" id="IPR001751">
    <property type="entry name" value="S100/CaBP7/8-like_CS"/>
</dbReference>
<dbReference type="GO" id="GO:0055085">
    <property type="term" value="P:transmembrane transport"/>
    <property type="evidence" value="ECO:0007669"/>
    <property type="project" value="InterPro"/>
</dbReference>
<dbReference type="eggNOG" id="KOG0036">
    <property type="taxonomic scope" value="Eukaryota"/>
</dbReference>
<dbReference type="InterPro" id="IPR011992">
    <property type="entry name" value="EF-hand-dom_pair"/>
</dbReference>
<dbReference type="Gene3D" id="1.10.238.10">
    <property type="entry name" value="EF-hand"/>
    <property type="match status" value="1"/>
</dbReference>
<organism evidence="12">
    <name type="scientific">Chlorella variabilis</name>
    <name type="common">Green alga</name>
    <dbReference type="NCBI Taxonomy" id="554065"/>
    <lineage>
        <taxon>Eukaryota</taxon>
        <taxon>Viridiplantae</taxon>
        <taxon>Chlorophyta</taxon>
        <taxon>core chlorophytes</taxon>
        <taxon>Trebouxiophyceae</taxon>
        <taxon>Chlorellales</taxon>
        <taxon>Chlorellaceae</taxon>
        <taxon>Chlorella clade</taxon>
        <taxon>Chlorella</taxon>
    </lineage>
</organism>
<dbReference type="PROSITE" id="PS50222">
    <property type="entry name" value="EF_HAND_2"/>
    <property type="match status" value="3"/>
</dbReference>